<comment type="caution">
    <text evidence="7">The sequence shown here is derived from an EMBL/GenBank/DDBJ whole genome shotgun (WGS) entry which is preliminary data.</text>
</comment>
<evidence type="ECO:0000313" key="8">
    <source>
        <dbReference type="EMBL" id="TQM66338.1"/>
    </source>
</evidence>
<dbReference type="OrthoDB" id="9793302at2"/>
<accession>A0A543HYE5</accession>
<protein>
    <submittedName>
        <fullName evidence="7">Mutator family transposase</fullName>
    </submittedName>
</protein>
<evidence type="ECO:0000313" key="9">
    <source>
        <dbReference type="Proteomes" id="UP000318331"/>
    </source>
</evidence>
<organism evidence="7 9">
    <name type="scientific">Klugiella xanthotipulae</name>
    <dbReference type="NCBI Taxonomy" id="244735"/>
    <lineage>
        <taxon>Bacteria</taxon>
        <taxon>Bacillati</taxon>
        <taxon>Actinomycetota</taxon>
        <taxon>Actinomycetes</taxon>
        <taxon>Micrococcales</taxon>
        <taxon>Microbacteriaceae</taxon>
        <taxon>Klugiella</taxon>
    </lineage>
</organism>
<dbReference type="RefSeq" id="WP_141916551.1">
    <property type="nucleotide sequence ID" value="NZ_VFPN01000001.1"/>
</dbReference>
<keyword evidence="4" id="KW-0238">DNA-binding</keyword>
<keyword evidence="3" id="KW-0815">Transposition</keyword>
<dbReference type="EMBL" id="VFPN01000002">
    <property type="protein sequence ID" value="TQM63376.1"/>
    <property type="molecule type" value="Genomic_DNA"/>
</dbReference>
<evidence type="ECO:0000256" key="1">
    <source>
        <dbReference type="ARBA" id="ARBA00002190"/>
    </source>
</evidence>
<dbReference type="Pfam" id="PF00872">
    <property type="entry name" value="Transposase_mut"/>
    <property type="match status" value="1"/>
</dbReference>
<dbReference type="Proteomes" id="UP000318331">
    <property type="component" value="Unassembled WGS sequence"/>
</dbReference>
<dbReference type="GO" id="GO:0003677">
    <property type="term" value="F:DNA binding"/>
    <property type="evidence" value="ECO:0007669"/>
    <property type="project" value="UniProtKB-KW"/>
</dbReference>
<feature type="compositionally biased region" description="Polar residues" evidence="6">
    <location>
        <begin position="335"/>
        <end position="346"/>
    </location>
</feature>
<dbReference type="AlphaFoldDB" id="A0A543HYE5"/>
<proteinExistence type="inferred from homology"/>
<evidence type="ECO:0000256" key="6">
    <source>
        <dbReference type="SAM" id="MobiDB-lite"/>
    </source>
</evidence>
<evidence type="ECO:0000256" key="3">
    <source>
        <dbReference type="ARBA" id="ARBA00022578"/>
    </source>
</evidence>
<keyword evidence="5" id="KW-0233">DNA recombination</keyword>
<dbReference type="NCBIfam" id="NF033544">
    <property type="entry name" value="transpos_IS1249"/>
    <property type="match status" value="1"/>
</dbReference>
<name>A0A543HYE5_9MICO</name>
<dbReference type="InterPro" id="IPR048004">
    <property type="entry name" value="IS1249_transpos"/>
</dbReference>
<reference evidence="7 9" key="1">
    <citation type="submission" date="2019-06" db="EMBL/GenBank/DDBJ databases">
        <title>Sequencing the genomes of 1000 actinobacteria strains.</title>
        <authorList>
            <person name="Klenk H.-P."/>
        </authorList>
    </citation>
    <scope>NUCLEOTIDE SEQUENCE [LARGE SCALE GENOMIC DNA]</scope>
    <source>
        <strain evidence="7 9">DSM 18031</strain>
    </source>
</reference>
<gene>
    <name evidence="8" type="ORF">FB466_1178</name>
    <name evidence="7" type="ORF">FB466_1638</name>
</gene>
<evidence type="ECO:0000313" key="7">
    <source>
        <dbReference type="EMBL" id="TQM63376.1"/>
    </source>
</evidence>
<feature type="region of interest" description="Disordered" evidence="6">
    <location>
        <begin position="327"/>
        <end position="354"/>
    </location>
</feature>
<evidence type="ECO:0000256" key="5">
    <source>
        <dbReference type="ARBA" id="ARBA00023172"/>
    </source>
</evidence>
<evidence type="ECO:0000256" key="4">
    <source>
        <dbReference type="ARBA" id="ARBA00023125"/>
    </source>
</evidence>
<dbReference type="EMBL" id="VFPN01000001">
    <property type="protein sequence ID" value="TQM66338.1"/>
    <property type="molecule type" value="Genomic_DNA"/>
</dbReference>
<sequence length="370" mass="41753">MPNTPNSGKCAVCDSKLVKNGRHRSGTQRWRCPNCGASATRKRADLTQRHQLHEFLSWLAGKHSQADLGGPSAARQFRRSTRWCWDIEPRLGPVTTAHHTILVDGIYIGSWCLLIAVTQSLQVLAWQWCARESTAAWLALLERLPAPTVVVCDGGTGIASALRQQWPATRIQRCIFHVRMNLRRHLTLNPKTGAGKHLAQIGRALSEVTTIHDAIEWQKLLNVWWQAYGHLTKERTRYRDGNWGYTHDRLRKAWNLLHSLNRKGVLFTYLEHGNARTTSPLEGGINNGIRTVLRNHRGMSEVHMKRAAEWFLTLKEIPSDRAHELIQHTPEPAPDNTTEPAEQTDQPPLYDTGLDASEGLWVRAGWAGSG</sequence>
<keyword evidence="9" id="KW-1185">Reference proteome</keyword>
<comment type="similarity">
    <text evidence="2">Belongs to the transposase mutator family.</text>
</comment>
<dbReference type="GO" id="GO:0004803">
    <property type="term" value="F:transposase activity"/>
    <property type="evidence" value="ECO:0007669"/>
    <property type="project" value="InterPro"/>
</dbReference>
<evidence type="ECO:0000256" key="2">
    <source>
        <dbReference type="ARBA" id="ARBA00010961"/>
    </source>
</evidence>
<dbReference type="InterPro" id="IPR001207">
    <property type="entry name" value="Transposase_mutator"/>
</dbReference>
<dbReference type="GO" id="GO:0006313">
    <property type="term" value="P:DNA transposition"/>
    <property type="evidence" value="ECO:0007669"/>
    <property type="project" value="InterPro"/>
</dbReference>
<comment type="function">
    <text evidence="1">Required for the transposition of the insertion element.</text>
</comment>